<dbReference type="Pfam" id="PF01457">
    <property type="entry name" value="Peptidase_M8"/>
    <property type="match status" value="1"/>
</dbReference>
<evidence type="ECO:0000256" key="6">
    <source>
        <dbReference type="ARBA" id="ARBA00023049"/>
    </source>
</evidence>
<dbReference type="Gene3D" id="2.30.34.10">
    <property type="entry name" value="Leishmanolysin domain 4"/>
    <property type="match status" value="1"/>
</dbReference>
<evidence type="ECO:0000256" key="8">
    <source>
        <dbReference type="PIRSR" id="PIRSR601577-1"/>
    </source>
</evidence>
<dbReference type="FunFam" id="3.90.132.10:FF:000001">
    <property type="entry name" value="leishmanolysin-like peptidase isoform X2"/>
    <property type="match status" value="1"/>
</dbReference>
<keyword evidence="5 9" id="KW-0862">Zinc</keyword>
<gene>
    <name evidence="12" type="primary">Y43F4A.1</name>
    <name evidence="11" type="ORF">T4B_11589</name>
    <name evidence="12" type="ORF">T4C_7108</name>
</gene>
<sequence length="717" mass="81780">MFALRLCAVCLCLWLLGKNAFAFPMACNYEVPKVEHVISSVRQRVPDTLHHRIKRNVFHKLRITPYFDTSIDHLSEAKRKYVMENVKLACSFWQEALYVRPLVSALLLDRQCSPNEPIHHNGRTCCVSKCRAVTTCGEVTIPESHLMNCRIFDGSCPEGDLLSMGSGIPDTDFVLYVSAVNADRCQQKENVAYAAHCQMESILNRPIAGYMNICPHAVSAEEKDHEALFSTMKHEILHALGFSAALFAYFRDDQGRPLTPRNEFGTPAIFNNKFGFYQPSEAVVKTVVRSDWLVRSGVVNHTVHLLVTPRVKLEVQRHFNCSQLEGAELENQGTVGTVFGHWEKRLFENEAMTGTHTQNPVYSRLTLALMEDTGWYRANYSAAESLNWGSNLGCEFAMKSCGEWISNARKRNASPAPYCTDLKQKTGWQGMKTKCSSNRDSLALCHLIEYPKDLPEEYQYFDYLEGVKEESLGRYGGSVEIADYCPFLQEFEWRKGEHHEHRDSRCELTGNMPTSDVHLADSALNGAMEWYGPNSACFDFASVWSQQSCHVSRTYIHHGAGCYEYECADGRLWLKILNGTWRYPCYKSGQVIHLRKIVGDWYHEGSIICPHCTELCQDNFTCLPESEPAMHIGDEVQHLRCGCASNFNHRVVEMITLLYLTRILEIARFIYSNIVQPFRFLFQPRRFWWSAGVVEVLVLEMMPLSFCTEAFHIASKA</sequence>
<evidence type="ECO:0000256" key="7">
    <source>
        <dbReference type="ARBA" id="ARBA00039717"/>
    </source>
</evidence>
<dbReference type="EC" id="3.4.24.-" evidence="10"/>
<dbReference type="GO" id="GO:0006508">
    <property type="term" value="P:proteolysis"/>
    <property type="evidence" value="ECO:0007669"/>
    <property type="project" value="UniProtKB-KW"/>
</dbReference>
<dbReference type="PANTHER" id="PTHR10942:SF0">
    <property type="entry name" value="LEISHMANOLYSIN-LIKE PEPTIDASE"/>
    <property type="match status" value="1"/>
</dbReference>
<evidence type="ECO:0000256" key="9">
    <source>
        <dbReference type="PIRSR" id="PIRSR601577-2"/>
    </source>
</evidence>
<proteinExistence type="inferred from homology"/>
<evidence type="ECO:0000256" key="5">
    <source>
        <dbReference type="ARBA" id="ARBA00022833"/>
    </source>
</evidence>
<feature type="active site" evidence="8">
    <location>
        <position position="235"/>
    </location>
</feature>
<keyword evidence="10" id="KW-0732">Signal</keyword>
<dbReference type="GO" id="GO:0046872">
    <property type="term" value="F:metal ion binding"/>
    <property type="evidence" value="ECO:0007669"/>
    <property type="project" value="UniProtKB-KW"/>
</dbReference>
<comment type="similarity">
    <text evidence="1 10">Belongs to the peptidase M8 family.</text>
</comment>
<evidence type="ECO:0000313" key="14">
    <source>
        <dbReference type="Proteomes" id="UP000054826"/>
    </source>
</evidence>
<dbReference type="SUPFAM" id="SSF55486">
    <property type="entry name" value="Metalloproteases ('zincins'), catalytic domain"/>
    <property type="match status" value="1"/>
</dbReference>
<dbReference type="InterPro" id="IPR001577">
    <property type="entry name" value="Peptidase_M8"/>
</dbReference>
<feature type="binding site" evidence="9">
    <location>
        <position position="234"/>
    </location>
    <ligand>
        <name>Zn(2+)</name>
        <dbReference type="ChEBI" id="CHEBI:29105"/>
        <note>catalytic</note>
    </ligand>
</feature>
<accession>A0A0V1KGQ0</accession>
<dbReference type="GO" id="GO:0007155">
    <property type="term" value="P:cell adhesion"/>
    <property type="evidence" value="ECO:0007669"/>
    <property type="project" value="InterPro"/>
</dbReference>
<feature type="chain" id="PRO_5009073197" description="Leishmanolysin-like peptidase" evidence="10">
    <location>
        <begin position="23"/>
        <end position="717"/>
    </location>
</feature>
<dbReference type="Proteomes" id="UP000054826">
    <property type="component" value="Unassembled WGS sequence"/>
</dbReference>
<evidence type="ECO:0000313" key="11">
    <source>
        <dbReference type="EMBL" id="KRZ34789.1"/>
    </source>
</evidence>
<feature type="signal peptide" evidence="10">
    <location>
        <begin position="1"/>
        <end position="22"/>
    </location>
</feature>
<dbReference type="EMBL" id="JYDS01000002">
    <property type="protein sequence ID" value="KRZ34789.1"/>
    <property type="molecule type" value="Genomic_DNA"/>
</dbReference>
<feature type="binding site" evidence="9">
    <location>
        <position position="341"/>
    </location>
    <ligand>
        <name>Zn(2+)</name>
        <dbReference type="ChEBI" id="CHEBI:29105"/>
        <note>catalytic</note>
    </ligand>
</feature>
<dbReference type="Gene3D" id="3.90.132.10">
    <property type="entry name" value="Leishmanolysin , domain 2"/>
    <property type="match status" value="1"/>
</dbReference>
<protein>
    <recommendedName>
        <fullName evidence="7 10">Leishmanolysin-like peptidase</fullName>
        <ecNumber evidence="10">3.4.24.-</ecNumber>
    </recommendedName>
</protein>
<reference evidence="13 14" key="1">
    <citation type="submission" date="2015-01" db="EMBL/GenBank/DDBJ databases">
        <title>Evolution of Trichinella species and genotypes.</title>
        <authorList>
            <person name="Korhonen P.K."/>
            <person name="Edoardo P."/>
            <person name="Giuseppe L.R."/>
            <person name="Gasser R.B."/>
        </authorList>
    </citation>
    <scope>NUCLEOTIDE SEQUENCE [LARGE SCALE GENOMIC DNA]</scope>
    <source>
        <strain evidence="12">ISS176</strain>
        <strain evidence="11">ISS588</strain>
    </source>
</reference>
<comment type="caution">
    <text evidence="12">The sequence shown here is derived from an EMBL/GenBank/DDBJ whole genome shotgun (WGS) entry which is preliminary data.</text>
</comment>
<dbReference type="GO" id="GO:0016020">
    <property type="term" value="C:membrane"/>
    <property type="evidence" value="ECO:0007669"/>
    <property type="project" value="InterPro"/>
</dbReference>
<evidence type="ECO:0000256" key="2">
    <source>
        <dbReference type="ARBA" id="ARBA00022670"/>
    </source>
</evidence>
<keyword evidence="13" id="KW-1185">Reference proteome</keyword>
<organism evidence="12 14">
    <name type="scientific">Trichinella pseudospiralis</name>
    <name type="common">Parasitic roundworm</name>
    <dbReference type="NCBI Taxonomy" id="6337"/>
    <lineage>
        <taxon>Eukaryota</taxon>
        <taxon>Metazoa</taxon>
        <taxon>Ecdysozoa</taxon>
        <taxon>Nematoda</taxon>
        <taxon>Enoplea</taxon>
        <taxon>Dorylaimia</taxon>
        <taxon>Trichinellida</taxon>
        <taxon>Trichinellidae</taxon>
        <taxon>Trichinella</taxon>
    </lineage>
</organism>
<dbReference type="AlphaFoldDB" id="A0A0V1KGQ0"/>
<dbReference type="PANTHER" id="PTHR10942">
    <property type="entry name" value="LEISHMANOLYSIN-LIKE PEPTIDASE"/>
    <property type="match status" value="1"/>
</dbReference>
<evidence type="ECO:0000256" key="4">
    <source>
        <dbReference type="ARBA" id="ARBA00022801"/>
    </source>
</evidence>
<dbReference type="GO" id="GO:0004222">
    <property type="term" value="F:metalloendopeptidase activity"/>
    <property type="evidence" value="ECO:0007669"/>
    <property type="project" value="UniProtKB-UniRule"/>
</dbReference>
<dbReference type="GO" id="GO:0005737">
    <property type="term" value="C:cytoplasm"/>
    <property type="evidence" value="ECO:0007669"/>
    <property type="project" value="TreeGrafter"/>
</dbReference>
<dbReference type="EMBL" id="JYDV01000001">
    <property type="protein sequence ID" value="KRZ46413.1"/>
    <property type="molecule type" value="Genomic_DNA"/>
</dbReference>
<evidence type="ECO:0000256" key="3">
    <source>
        <dbReference type="ARBA" id="ARBA00022723"/>
    </source>
</evidence>
<comment type="cofactor">
    <cofactor evidence="9 10">
        <name>Zn(2+)</name>
        <dbReference type="ChEBI" id="CHEBI:29105"/>
    </cofactor>
    <text evidence="9 10">Binds 1 zinc ion per subunit.</text>
</comment>
<keyword evidence="2 10" id="KW-0645">Protease</keyword>
<evidence type="ECO:0000313" key="12">
    <source>
        <dbReference type="EMBL" id="KRZ46413.1"/>
    </source>
</evidence>
<keyword evidence="6 9" id="KW-0482">Metalloprotease</keyword>
<dbReference type="Gene3D" id="3.10.170.20">
    <property type="match status" value="1"/>
</dbReference>
<name>A0A0V1KGQ0_TRIPS</name>
<evidence type="ECO:0000256" key="1">
    <source>
        <dbReference type="ARBA" id="ARBA00005860"/>
    </source>
</evidence>
<feature type="binding site" evidence="9">
    <location>
        <position position="238"/>
    </location>
    <ligand>
        <name>Zn(2+)</name>
        <dbReference type="ChEBI" id="CHEBI:29105"/>
        <note>catalytic</note>
    </ligand>
</feature>
<keyword evidence="3 9" id="KW-0479">Metal-binding</keyword>
<keyword evidence="4 10" id="KW-0378">Hydrolase</keyword>
<evidence type="ECO:0000313" key="13">
    <source>
        <dbReference type="Proteomes" id="UP000054805"/>
    </source>
</evidence>
<dbReference type="Proteomes" id="UP000054805">
    <property type="component" value="Unassembled WGS sequence"/>
</dbReference>
<evidence type="ECO:0000256" key="10">
    <source>
        <dbReference type="RuleBase" id="RU366077"/>
    </source>
</evidence>
<dbReference type="Gene3D" id="2.10.55.10">
    <property type="entry name" value="Leishmanolysin domain 3"/>
    <property type="match status" value="1"/>
</dbReference>